<dbReference type="EMBL" id="JBGMDY010000005">
    <property type="protein sequence ID" value="KAL2334888.1"/>
    <property type="molecule type" value="Genomic_DNA"/>
</dbReference>
<protein>
    <submittedName>
        <fullName evidence="1">Uncharacterized protein</fullName>
    </submittedName>
</protein>
<evidence type="ECO:0000313" key="1">
    <source>
        <dbReference type="EMBL" id="KAL2334888.1"/>
    </source>
</evidence>
<keyword evidence="2" id="KW-1185">Reference proteome</keyword>
<comment type="caution">
    <text evidence="1">The sequence shown here is derived from an EMBL/GenBank/DDBJ whole genome shotgun (WGS) entry which is preliminary data.</text>
</comment>
<name>A0ABD1MGF3_9FABA</name>
<reference evidence="1 2" key="1">
    <citation type="submission" date="2024-08" db="EMBL/GenBank/DDBJ databases">
        <title>Insights into the chromosomal genome structure of Flemingia macrophylla.</title>
        <authorList>
            <person name="Ding Y."/>
            <person name="Zhao Y."/>
            <person name="Bi W."/>
            <person name="Wu M."/>
            <person name="Zhao G."/>
            <person name="Gong Y."/>
            <person name="Li W."/>
            <person name="Zhang P."/>
        </authorList>
    </citation>
    <scope>NUCLEOTIDE SEQUENCE [LARGE SCALE GENOMIC DNA]</scope>
    <source>
        <strain evidence="1">DYQJB</strain>
        <tissue evidence="1">Leaf</tissue>
    </source>
</reference>
<gene>
    <name evidence="1" type="ORF">Fmac_016101</name>
</gene>
<organism evidence="1 2">
    <name type="scientific">Flemingia macrophylla</name>
    <dbReference type="NCBI Taxonomy" id="520843"/>
    <lineage>
        <taxon>Eukaryota</taxon>
        <taxon>Viridiplantae</taxon>
        <taxon>Streptophyta</taxon>
        <taxon>Embryophyta</taxon>
        <taxon>Tracheophyta</taxon>
        <taxon>Spermatophyta</taxon>
        <taxon>Magnoliopsida</taxon>
        <taxon>eudicotyledons</taxon>
        <taxon>Gunneridae</taxon>
        <taxon>Pentapetalae</taxon>
        <taxon>rosids</taxon>
        <taxon>fabids</taxon>
        <taxon>Fabales</taxon>
        <taxon>Fabaceae</taxon>
        <taxon>Papilionoideae</taxon>
        <taxon>50 kb inversion clade</taxon>
        <taxon>NPAAA clade</taxon>
        <taxon>indigoferoid/millettioid clade</taxon>
        <taxon>Phaseoleae</taxon>
        <taxon>Flemingia</taxon>
    </lineage>
</organism>
<proteinExistence type="predicted"/>
<accession>A0ABD1MGF3</accession>
<evidence type="ECO:0000313" key="2">
    <source>
        <dbReference type="Proteomes" id="UP001603857"/>
    </source>
</evidence>
<dbReference type="Proteomes" id="UP001603857">
    <property type="component" value="Unassembled WGS sequence"/>
</dbReference>
<dbReference type="AlphaFoldDB" id="A0ABD1MGF3"/>
<sequence>MVIRWCYCSSVVAPPVMVLLHSCSGCDSPLAPLRVLLSCSSCRTLQLCPLYLFVRSVCFPHYAEFDNFEYLLKTLKTTVNGIRSLLVKEKSSAHGLGSNVEDVDGNDKRKKDIYRLEEFSLNDIVWRQIRLYKNKASDFQKALEVATLAEEGILDFYLGANQIMEGADSCVGQDY</sequence>